<comment type="caution">
    <text evidence="1">The sequence shown here is derived from an EMBL/GenBank/DDBJ whole genome shotgun (WGS) entry which is preliminary data.</text>
</comment>
<evidence type="ECO:0000313" key="1">
    <source>
        <dbReference type="EMBL" id="CAH1449578.1"/>
    </source>
</evidence>
<dbReference type="AlphaFoldDB" id="A0AAU9PI46"/>
<organism evidence="1 2">
    <name type="scientific">Lactuca virosa</name>
    <dbReference type="NCBI Taxonomy" id="75947"/>
    <lineage>
        <taxon>Eukaryota</taxon>
        <taxon>Viridiplantae</taxon>
        <taxon>Streptophyta</taxon>
        <taxon>Embryophyta</taxon>
        <taxon>Tracheophyta</taxon>
        <taxon>Spermatophyta</taxon>
        <taxon>Magnoliopsida</taxon>
        <taxon>eudicotyledons</taxon>
        <taxon>Gunneridae</taxon>
        <taxon>Pentapetalae</taxon>
        <taxon>asterids</taxon>
        <taxon>campanulids</taxon>
        <taxon>Asterales</taxon>
        <taxon>Asteraceae</taxon>
        <taxon>Cichorioideae</taxon>
        <taxon>Cichorieae</taxon>
        <taxon>Lactucinae</taxon>
        <taxon>Lactuca</taxon>
    </lineage>
</organism>
<evidence type="ECO:0000313" key="2">
    <source>
        <dbReference type="Proteomes" id="UP001157418"/>
    </source>
</evidence>
<sequence>MIRLQVCCTTCVLVNNFCDLESSSRLDSPFPNHPRTIFYQTTSNISLLDLSFLFYAQKPQTLPQPPYSILLANTIKTSGQRERKLDFHQPLQEKKLL</sequence>
<accession>A0AAU9PI46</accession>
<gene>
    <name evidence="1" type="ORF">LVIROSA_LOCUS35054</name>
</gene>
<name>A0AAU9PI46_9ASTR</name>
<dbReference type="EMBL" id="CAKMRJ010005634">
    <property type="protein sequence ID" value="CAH1449578.1"/>
    <property type="molecule type" value="Genomic_DNA"/>
</dbReference>
<reference evidence="1 2" key="1">
    <citation type="submission" date="2022-01" db="EMBL/GenBank/DDBJ databases">
        <authorList>
            <person name="Xiong W."/>
            <person name="Schranz E."/>
        </authorList>
    </citation>
    <scope>NUCLEOTIDE SEQUENCE [LARGE SCALE GENOMIC DNA]</scope>
</reference>
<dbReference type="Proteomes" id="UP001157418">
    <property type="component" value="Unassembled WGS sequence"/>
</dbReference>
<proteinExistence type="predicted"/>
<protein>
    <submittedName>
        <fullName evidence="1">Uncharacterized protein</fullName>
    </submittedName>
</protein>
<keyword evidence="2" id="KW-1185">Reference proteome</keyword>